<name>A0A2K9DC27_9MICO</name>
<keyword evidence="1" id="KW-1133">Transmembrane helix</keyword>
<feature type="transmembrane region" description="Helical" evidence="1">
    <location>
        <begin position="150"/>
        <end position="175"/>
    </location>
</feature>
<dbReference type="KEGG" id="mhos:CXR34_06205"/>
<keyword evidence="1" id="KW-0472">Membrane</keyword>
<dbReference type="Pfam" id="PF11139">
    <property type="entry name" value="SfLAP"/>
    <property type="match status" value="1"/>
</dbReference>
<feature type="transmembrane region" description="Helical" evidence="1">
    <location>
        <begin position="72"/>
        <end position="96"/>
    </location>
</feature>
<feature type="transmembrane region" description="Helical" evidence="1">
    <location>
        <begin position="40"/>
        <end position="60"/>
    </location>
</feature>
<sequence length="224" mass="22566">MNELHTLLPLAVGMLLSPLPIVAVVAILLSPRGRACAPVYTAAFTLVSVAVVGLGAAGAARASSANGADSRIVSLVLAIVLTIGFTVFAIASWAGRPPHGQPAVAPKWLAAIDGVTPLSAVGLGLVMAITNTKNIPLALKAGAVIGEAHVTPLIGVILCLAVAITGSLLLIVPALVELTGSAHVHRGLQALKSQLIAHNAAMMTVLFAILAANEAAQVIHRLVA</sequence>
<feature type="transmembrane region" description="Helical" evidence="1">
    <location>
        <begin position="7"/>
        <end position="28"/>
    </location>
</feature>
<gene>
    <name evidence="2" type="ORF">CXR34_06205</name>
</gene>
<keyword evidence="1" id="KW-0812">Transmembrane</keyword>
<evidence type="ECO:0000313" key="3">
    <source>
        <dbReference type="Proteomes" id="UP000233276"/>
    </source>
</evidence>
<feature type="transmembrane region" description="Helical" evidence="1">
    <location>
        <begin position="195"/>
        <end position="212"/>
    </location>
</feature>
<dbReference type="EMBL" id="CP025299">
    <property type="protein sequence ID" value="AUG31115.1"/>
    <property type="molecule type" value="Genomic_DNA"/>
</dbReference>
<organism evidence="2 3">
    <name type="scientific">Microbacterium hominis</name>
    <dbReference type="NCBI Taxonomy" id="162426"/>
    <lineage>
        <taxon>Bacteria</taxon>
        <taxon>Bacillati</taxon>
        <taxon>Actinomycetota</taxon>
        <taxon>Actinomycetes</taxon>
        <taxon>Micrococcales</taxon>
        <taxon>Microbacteriaceae</taxon>
        <taxon>Microbacterium</taxon>
    </lineage>
</organism>
<evidence type="ECO:0000256" key="1">
    <source>
        <dbReference type="SAM" id="Phobius"/>
    </source>
</evidence>
<dbReference type="InterPro" id="IPR021315">
    <property type="entry name" value="Gap/Sap"/>
</dbReference>
<evidence type="ECO:0000313" key="2">
    <source>
        <dbReference type="EMBL" id="AUG31115.1"/>
    </source>
</evidence>
<feature type="transmembrane region" description="Helical" evidence="1">
    <location>
        <begin position="108"/>
        <end position="129"/>
    </location>
</feature>
<reference evidence="2 3" key="1">
    <citation type="submission" date="2017-12" db="EMBL/GenBank/DDBJ databases">
        <title>Isolation and characterization of estrogens degradatiion strain Microbacterium hominis SJTG1.</title>
        <authorList>
            <person name="Xiong W."/>
            <person name="Yin C."/>
            <person name="Zheng D."/>
            <person name="Liang R."/>
        </authorList>
    </citation>
    <scope>NUCLEOTIDE SEQUENCE [LARGE SCALE GENOMIC DNA]</scope>
    <source>
        <strain evidence="2 3">SJTG1</strain>
    </source>
</reference>
<evidence type="ECO:0008006" key="4">
    <source>
        <dbReference type="Google" id="ProtNLM"/>
    </source>
</evidence>
<dbReference type="Proteomes" id="UP000233276">
    <property type="component" value="Chromosome"/>
</dbReference>
<protein>
    <recommendedName>
        <fullName evidence="4">GAP family protein</fullName>
    </recommendedName>
</protein>
<dbReference type="AlphaFoldDB" id="A0A2K9DC27"/>
<accession>A0A2K9DC27</accession>
<proteinExistence type="predicted"/>